<evidence type="ECO:0000313" key="1">
    <source>
        <dbReference type="EMBL" id="TGO20615.1"/>
    </source>
</evidence>
<sequence>MSPWLVKEEDRYKYGLREQEVIATNQKAEDVLVAGFVPNPFWHSFQKNIAAVHNPDDEQYIQCFENELRLPLKAFLISSLPNCSWILNVLHLGFGADKYANPIVIHVCIQTPHYFTDNKAAALEVVQGMEKIIKEKLDNQKHEKDMHEKTAVPMFAQAVIPAFKYHKATLEAMESTLQYARSAIEKAEKRQVMCPEMDLSSQIQSNKEEEIRCVRRLKEAQDYSIHAGYVYAASEEWRKVATFNGILDWALIRNACIDPRNQNLRSWDLSKSSETSIGHQINSSMSVIQDRSHFSMRRVSTSKPLSQTTGWKACELNVIQAIVHNQNSTSDEHVCIGDDIKKAKEKMSDGGDSGALIYSIDVDVEGNTVPVPMTMICAGNKDGFEGFQGDVTYATPIEEVLRDIESEMGWENGSLKFS</sequence>
<reference evidence="1 2" key="1">
    <citation type="submission" date="2017-12" db="EMBL/GenBank/DDBJ databases">
        <title>Comparative genomics of Botrytis spp.</title>
        <authorList>
            <person name="Valero-Jimenez C.A."/>
            <person name="Tapia P."/>
            <person name="Veloso J."/>
            <person name="Silva-Moreno E."/>
            <person name="Staats M."/>
            <person name="Valdes J.H."/>
            <person name="Van Kan J.A.L."/>
        </authorList>
    </citation>
    <scope>NUCLEOTIDE SEQUENCE [LARGE SCALE GENOMIC DNA]</scope>
    <source>
        <strain evidence="1 2">Bp0003</strain>
    </source>
</reference>
<evidence type="ECO:0000313" key="2">
    <source>
        <dbReference type="Proteomes" id="UP000297910"/>
    </source>
</evidence>
<dbReference type="Proteomes" id="UP000297910">
    <property type="component" value="Unassembled WGS sequence"/>
</dbReference>
<protein>
    <submittedName>
        <fullName evidence="1">Uncharacterized protein</fullName>
    </submittedName>
</protein>
<comment type="caution">
    <text evidence="1">The sequence shown here is derived from an EMBL/GenBank/DDBJ whole genome shotgun (WGS) entry which is preliminary data.</text>
</comment>
<dbReference type="AlphaFoldDB" id="A0A4Z1F7T8"/>
<gene>
    <name evidence="1" type="ORF">BPAE_0280g00020</name>
</gene>
<keyword evidence="2" id="KW-1185">Reference proteome</keyword>
<name>A0A4Z1F7T8_9HELO</name>
<accession>A0A4Z1F7T8</accession>
<organism evidence="1 2">
    <name type="scientific">Botrytis paeoniae</name>
    <dbReference type="NCBI Taxonomy" id="278948"/>
    <lineage>
        <taxon>Eukaryota</taxon>
        <taxon>Fungi</taxon>
        <taxon>Dikarya</taxon>
        <taxon>Ascomycota</taxon>
        <taxon>Pezizomycotina</taxon>
        <taxon>Leotiomycetes</taxon>
        <taxon>Helotiales</taxon>
        <taxon>Sclerotiniaceae</taxon>
        <taxon>Botrytis</taxon>
    </lineage>
</organism>
<proteinExistence type="predicted"/>
<dbReference type="EMBL" id="PQXI01000279">
    <property type="protein sequence ID" value="TGO20615.1"/>
    <property type="molecule type" value="Genomic_DNA"/>
</dbReference>